<dbReference type="GO" id="GO:0097746">
    <property type="term" value="P:blood vessel diameter maintenance"/>
    <property type="evidence" value="ECO:0007669"/>
    <property type="project" value="UniProtKB-KW"/>
</dbReference>
<dbReference type="Pfam" id="PF00212">
    <property type="entry name" value="ANP"/>
    <property type="match status" value="1"/>
</dbReference>
<organism evidence="6 7">
    <name type="scientific">Xenopus laevis</name>
    <name type="common">African clawed frog</name>
    <dbReference type="NCBI Taxonomy" id="8355"/>
    <lineage>
        <taxon>Eukaryota</taxon>
        <taxon>Metazoa</taxon>
        <taxon>Chordata</taxon>
        <taxon>Craniata</taxon>
        <taxon>Vertebrata</taxon>
        <taxon>Euteleostomi</taxon>
        <taxon>Amphibia</taxon>
        <taxon>Batrachia</taxon>
        <taxon>Anura</taxon>
        <taxon>Pipoidea</taxon>
        <taxon>Pipidae</taxon>
        <taxon>Xenopodinae</taxon>
        <taxon>Xenopus</taxon>
        <taxon>Xenopus</taxon>
    </lineage>
</organism>
<dbReference type="InterPro" id="IPR050787">
    <property type="entry name" value="Natriuretic_peptide"/>
</dbReference>
<dbReference type="EMBL" id="CM004479">
    <property type="protein sequence ID" value="OCT70378.1"/>
    <property type="molecule type" value="Genomic_DNA"/>
</dbReference>
<evidence type="ECO:0000256" key="5">
    <source>
        <dbReference type="SAM" id="SignalP"/>
    </source>
</evidence>
<protein>
    <submittedName>
        <fullName evidence="6">Uncharacterized protein</fullName>
    </submittedName>
</protein>
<evidence type="ECO:0000313" key="6">
    <source>
        <dbReference type="EMBL" id="OCT70378.1"/>
    </source>
</evidence>
<dbReference type="GO" id="GO:0019934">
    <property type="term" value="P:cGMP-mediated signaling"/>
    <property type="evidence" value="ECO:0007669"/>
    <property type="project" value="TreeGrafter"/>
</dbReference>
<dbReference type="GO" id="GO:0007218">
    <property type="term" value="P:neuropeptide signaling pathway"/>
    <property type="evidence" value="ECO:0007669"/>
    <property type="project" value="TreeGrafter"/>
</dbReference>
<keyword evidence="4" id="KW-1015">Disulfide bond</keyword>
<feature type="signal peptide" evidence="5">
    <location>
        <begin position="1"/>
        <end position="23"/>
    </location>
</feature>
<dbReference type="GO" id="GO:0006182">
    <property type="term" value="P:cGMP biosynthetic process"/>
    <property type="evidence" value="ECO:0007669"/>
    <property type="project" value="TreeGrafter"/>
</dbReference>
<dbReference type="AlphaFoldDB" id="A0A974CC32"/>
<dbReference type="InterPro" id="IPR000663">
    <property type="entry name" value="Natr_peptide"/>
</dbReference>
<comment type="subcellular location">
    <subcellularLocation>
        <location evidence="1">Secreted</location>
    </subcellularLocation>
</comment>
<dbReference type="PANTHER" id="PTHR14066:SF2">
    <property type="entry name" value="NATRIURETIC PEPTIDES A"/>
    <property type="match status" value="1"/>
</dbReference>
<dbReference type="GO" id="GO:0005615">
    <property type="term" value="C:extracellular space"/>
    <property type="evidence" value="ECO:0007669"/>
    <property type="project" value="TreeGrafter"/>
</dbReference>
<evidence type="ECO:0000256" key="1">
    <source>
        <dbReference type="ARBA" id="ARBA00004613"/>
    </source>
</evidence>
<sequence>MGISFVGYFAFIFFLLTLMKAKASPAYSSVLSSDLTDLKNYDAADSSNAAPSWTGEAIKPQSEIIYNKGSSWETPDKLSRLKSKLRELLNSPRSLRRSSDCFGGRIDKIGAQSGMGCNSHRVSKLFLIKGKSFDQCIKILRIVDFERFNCSMERSVLRSFDRSICGKSFDFDIRRILLRGSTI</sequence>
<dbReference type="GO" id="GO:0005737">
    <property type="term" value="C:cytoplasm"/>
    <property type="evidence" value="ECO:0007669"/>
    <property type="project" value="TreeGrafter"/>
</dbReference>
<accession>A0A974CC32</accession>
<dbReference type="SMART" id="SM00183">
    <property type="entry name" value="NAT_PEP"/>
    <property type="match status" value="1"/>
</dbReference>
<reference evidence="7" key="1">
    <citation type="journal article" date="2016" name="Nature">
        <title>Genome evolution in the allotetraploid frog Xenopus laevis.</title>
        <authorList>
            <person name="Session A.M."/>
            <person name="Uno Y."/>
            <person name="Kwon T."/>
            <person name="Chapman J.A."/>
            <person name="Toyoda A."/>
            <person name="Takahashi S."/>
            <person name="Fukui A."/>
            <person name="Hikosaka A."/>
            <person name="Suzuki A."/>
            <person name="Kondo M."/>
            <person name="van Heeringen S.J."/>
            <person name="Quigley I."/>
            <person name="Heinz S."/>
            <person name="Ogino H."/>
            <person name="Ochi H."/>
            <person name="Hellsten U."/>
            <person name="Lyons J.B."/>
            <person name="Simakov O."/>
            <person name="Putnam N."/>
            <person name="Stites J."/>
            <person name="Kuroki Y."/>
            <person name="Tanaka T."/>
            <person name="Michiue T."/>
            <person name="Watanabe M."/>
            <person name="Bogdanovic O."/>
            <person name="Lister R."/>
            <person name="Georgiou G."/>
            <person name="Paranjpe S.S."/>
            <person name="van Kruijsbergen I."/>
            <person name="Shu S."/>
            <person name="Carlson J."/>
            <person name="Kinoshita T."/>
            <person name="Ohta Y."/>
            <person name="Mawaribuchi S."/>
            <person name="Jenkins J."/>
            <person name="Grimwood J."/>
            <person name="Schmutz J."/>
            <person name="Mitros T."/>
            <person name="Mozaffari S.V."/>
            <person name="Suzuki Y."/>
            <person name="Haramoto Y."/>
            <person name="Yamamoto T.S."/>
            <person name="Takagi C."/>
            <person name="Heald R."/>
            <person name="Miller K."/>
            <person name="Haudenschild C."/>
            <person name="Kitzman J."/>
            <person name="Nakayama T."/>
            <person name="Izutsu Y."/>
            <person name="Robert J."/>
            <person name="Fortriede J."/>
            <person name="Burns K."/>
            <person name="Lotay V."/>
            <person name="Karimi K."/>
            <person name="Yasuoka Y."/>
            <person name="Dichmann D.S."/>
            <person name="Flajnik M.F."/>
            <person name="Houston D.W."/>
            <person name="Shendure J."/>
            <person name="DuPasquier L."/>
            <person name="Vize P.D."/>
            <person name="Zorn A.M."/>
            <person name="Ito M."/>
            <person name="Marcotte E.M."/>
            <person name="Wallingford J.B."/>
            <person name="Ito Y."/>
            <person name="Asashima M."/>
            <person name="Ueno N."/>
            <person name="Matsuda Y."/>
            <person name="Veenstra G.J."/>
            <person name="Fujiyama A."/>
            <person name="Harland R.M."/>
            <person name="Taira M."/>
            <person name="Rokhsar D.S."/>
        </authorList>
    </citation>
    <scope>NUCLEOTIDE SEQUENCE [LARGE SCALE GENOMIC DNA]</scope>
    <source>
        <strain evidence="7">J</strain>
    </source>
</reference>
<keyword evidence="5" id="KW-0732">Signal</keyword>
<keyword evidence="2" id="KW-0964">Secreted</keyword>
<proteinExistence type="predicted"/>
<evidence type="ECO:0000313" key="7">
    <source>
        <dbReference type="Proteomes" id="UP000694892"/>
    </source>
</evidence>
<name>A0A974CC32_XENLA</name>
<feature type="chain" id="PRO_5037294357" evidence="5">
    <location>
        <begin position="24"/>
        <end position="183"/>
    </location>
</feature>
<evidence type="ECO:0000256" key="2">
    <source>
        <dbReference type="ARBA" id="ARBA00022525"/>
    </source>
</evidence>
<dbReference type="GO" id="GO:0005179">
    <property type="term" value="F:hormone activity"/>
    <property type="evidence" value="ECO:0007669"/>
    <property type="project" value="InterPro"/>
</dbReference>
<dbReference type="Proteomes" id="UP000694892">
    <property type="component" value="Chromosome 7S"/>
</dbReference>
<evidence type="ECO:0000256" key="4">
    <source>
        <dbReference type="ARBA" id="ARBA00023157"/>
    </source>
</evidence>
<evidence type="ECO:0000256" key="3">
    <source>
        <dbReference type="ARBA" id="ARBA00022858"/>
    </source>
</evidence>
<dbReference type="PANTHER" id="PTHR14066">
    <property type="entry name" value="ATRIAL NATRIURETIC FACTOR PRECURSOR"/>
    <property type="match status" value="1"/>
</dbReference>
<keyword evidence="3" id="KW-0838">Vasoactive</keyword>
<dbReference type="GO" id="GO:0007168">
    <property type="term" value="P:receptor guanylyl cyclase signaling pathway"/>
    <property type="evidence" value="ECO:0007669"/>
    <property type="project" value="TreeGrafter"/>
</dbReference>
<dbReference type="GO" id="GO:0003085">
    <property type="term" value="P:negative regulation of systemic arterial blood pressure"/>
    <property type="evidence" value="ECO:0007669"/>
    <property type="project" value="TreeGrafter"/>
</dbReference>
<dbReference type="GO" id="GO:0051427">
    <property type="term" value="F:hormone receptor binding"/>
    <property type="evidence" value="ECO:0007669"/>
    <property type="project" value="TreeGrafter"/>
</dbReference>
<gene>
    <name evidence="6" type="ORF">XELAEV_18037296mg</name>
</gene>